<dbReference type="Proteomes" id="UP000735302">
    <property type="component" value="Unassembled WGS sequence"/>
</dbReference>
<reference evidence="1 2" key="1">
    <citation type="journal article" date="2021" name="Elife">
        <title>Chloroplast acquisition without the gene transfer in kleptoplastic sea slugs, Plakobranchus ocellatus.</title>
        <authorList>
            <person name="Maeda T."/>
            <person name="Takahashi S."/>
            <person name="Yoshida T."/>
            <person name="Shimamura S."/>
            <person name="Takaki Y."/>
            <person name="Nagai Y."/>
            <person name="Toyoda A."/>
            <person name="Suzuki Y."/>
            <person name="Arimoto A."/>
            <person name="Ishii H."/>
            <person name="Satoh N."/>
            <person name="Nishiyama T."/>
            <person name="Hasebe M."/>
            <person name="Maruyama T."/>
            <person name="Minagawa J."/>
            <person name="Obokata J."/>
            <person name="Shigenobu S."/>
        </authorList>
    </citation>
    <scope>NUCLEOTIDE SEQUENCE [LARGE SCALE GENOMIC DNA]</scope>
</reference>
<sequence>MQGGYLIWSVHKIPFLHSPQVTIPAAFSFSTRSELTSPANKWEDGVSPRHNAMPNGSIELQVSTGWNSLCRQKPHQRYYYPA</sequence>
<accession>A0AAV4AJI4</accession>
<gene>
    <name evidence="1" type="ORF">PoB_003484000</name>
</gene>
<organism evidence="1 2">
    <name type="scientific">Plakobranchus ocellatus</name>
    <dbReference type="NCBI Taxonomy" id="259542"/>
    <lineage>
        <taxon>Eukaryota</taxon>
        <taxon>Metazoa</taxon>
        <taxon>Spiralia</taxon>
        <taxon>Lophotrochozoa</taxon>
        <taxon>Mollusca</taxon>
        <taxon>Gastropoda</taxon>
        <taxon>Heterobranchia</taxon>
        <taxon>Euthyneura</taxon>
        <taxon>Panpulmonata</taxon>
        <taxon>Sacoglossa</taxon>
        <taxon>Placobranchoidea</taxon>
        <taxon>Plakobranchidae</taxon>
        <taxon>Plakobranchus</taxon>
    </lineage>
</organism>
<evidence type="ECO:0000313" key="1">
    <source>
        <dbReference type="EMBL" id="GFO08335.1"/>
    </source>
</evidence>
<dbReference type="EMBL" id="BLXT01003952">
    <property type="protein sequence ID" value="GFO08335.1"/>
    <property type="molecule type" value="Genomic_DNA"/>
</dbReference>
<comment type="caution">
    <text evidence="1">The sequence shown here is derived from an EMBL/GenBank/DDBJ whole genome shotgun (WGS) entry which is preliminary data.</text>
</comment>
<keyword evidence="2" id="KW-1185">Reference proteome</keyword>
<dbReference type="AlphaFoldDB" id="A0AAV4AJI4"/>
<evidence type="ECO:0000313" key="2">
    <source>
        <dbReference type="Proteomes" id="UP000735302"/>
    </source>
</evidence>
<name>A0AAV4AJI4_9GAST</name>
<protein>
    <submittedName>
        <fullName evidence="1">Uncharacterized protein</fullName>
    </submittedName>
</protein>
<proteinExistence type="predicted"/>